<dbReference type="OMA" id="SCLFTER"/>
<dbReference type="GO" id="GO:0006955">
    <property type="term" value="P:immune response"/>
    <property type="evidence" value="ECO:0007669"/>
    <property type="project" value="InterPro"/>
</dbReference>
<reference evidence="4" key="2">
    <citation type="submission" date="2025-08" db="UniProtKB">
        <authorList>
            <consortium name="Ensembl"/>
        </authorList>
    </citation>
    <scope>IDENTIFICATION</scope>
</reference>
<dbReference type="Pfam" id="PF00048">
    <property type="entry name" value="IL8"/>
    <property type="match status" value="1"/>
</dbReference>
<evidence type="ECO:0000256" key="1">
    <source>
        <dbReference type="ARBA" id="ARBA00022514"/>
    </source>
</evidence>
<dbReference type="SMART" id="SM00199">
    <property type="entry name" value="SCY"/>
    <property type="match status" value="1"/>
</dbReference>
<dbReference type="PANTHER" id="PTHR12015:SF186">
    <property type="entry name" value="C-C MOTIF CHEMOKINE 21-LIKE-RELATED"/>
    <property type="match status" value="1"/>
</dbReference>
<gene>
    <name evidence="4" type="primary">LOC100694279</name>
</gene>
<keyword evidence="5" id="KW-1185">Reference proteome</keyword>
<keyword evidence="1" id="KW-0202">Cytokine</keyword>
<dbReference type="InterPro" id="IPR036048">
    <property type="entry name" value="Interleukin_8-like_sf"/>
</dbReference>
<dbReference type="GO" id="GO:0008009">
    <property type="term" value="F:chemokine activity"/>
    <property type="evidence" value="ECO:0007669"/>
    <property type="project" value="InterPro"/>
</dbReference>
<protein>
    <submittedName>
        <fullName evidence="4">Chemokine (C-C motif) ligand 25b</fullName>
    </submittedName>
</protein>
<accession>A0A669DKQ9</accession>
<evidence type="ECO:0000313" key="5">
    <source>
        <dbReference type="Proteomes" id="UP000005207"/>
    </source>
</evidence>
<dbReference type="InterPro" id="IPR001811">
    <property type="entry name" value="Chemokine_IL8-like_dom"/>
</dbReference>
<dbReference type="Proteomes" id="UP000005207">
    <property type="component" value="Linkage group LG17"/>
</dbReference>
<dbReference type="InParanoid" id="A0A669DKQ9"/>
<dbReference type="AlphaFoldDB" id="A0A669DKQ9"/>
<sequence>MKFHAFVFMLLFLCTYLSLVQGSYANCCLGYVNEIKKKRYIVSYTMQETDGDCNIRAVLFKLKKREQPVCANPNDHWVQKEMRRLDLLCKKLHNMLLKWHTLSQVMHMNHHNSCLFTER</sequence>
<feature type="signal peptide" evidence="2">
    <location>
        <begin position="1"/>
        <end position="22"/>
    </location>
</feature>
<dbReference type="SUPFAM" id="SSF54117">
    <property type="entry name" value="Interleukin 8-like chemokines"/>
    <property type="match status" value="1"/>
</dbReference>
<proteinExistence type="predicted"/>
<feature type="domain" description="Chemokine interleukin-8-like" evidence="3">
    <location>
        <begin position="24"/>
        <end position="85"/>
    </location>
</feature>
<feature type="chain" id="PRO_5025381217" evidence="2">
    <location>
        <begin position="23"/>
        <end position="119"/>
    </location>
</feature>
<keyword evidence="2" id="KW-0732">Signal</keyword>
<dbReference type="InterPro" id="IPR039809">
    <property type="entry name" value="Chemokine_b/g/d"/>
</dbReference>
<dbReference type="FunCoup" id="A0A669DKQ9">
    <property type="interactions" value="678"/>
</dbReference>
<dbReference type="Ensembl" id="ENSONIT00000075411.1">
    <property type="protein sequence ID" value="ENSONIP00000061327.1"/>
    <property type="gene ID" value="ENSONIG00000040787.1"/>
</dbReference>
<evidence type="ECO:0000313" key="4">
    <source>
        <dbReference type="Ensembl" id="ENSONIP00000061327.1"/>
    </source>
</evidence>
<dbReference type="PANTHER" id="PTHR12015">
    <property type="entry name" value="SMALL INDUCIBLE CYTOKINE A"/>
    <property type="match status" value="1"/>
</dbReference>
<organism evidence="4 5">
    <name type="scientific">Oreochromis niloticus</name>
    <name type="common">Nile tilapia</name>
    <name type="synonym">Tilapia nilotica</name>
    <dbReference type="NCBI Taxonomy" id="8128"/>
    <lineage>
        <taxon>Eukaryota</taxon>
        <taxon>Metazoa</taxon>
        <taxon>Chordata</taxon>
        <taxon>Craniata</taxon>
        <taxon>Vertebrata</taxon>
        <taxon>Euteleostomi</taxon>
        <taxon>Actinopterygii</taxon>
        <taxon>Neopterygii</taxon>
        <taxon>Teleostei</taxon>
        <taxon>Neoteleostei</taxon>
        <taxon>Acanthomorphata</taxon>
        <taxon>Ovalentaria</taxon>
        <taxon>Cichlomorphae</taxon>
        <taxon>Cichliformes</taxon>
        <taxon>Cichlidae</taxon>
        <taxon>African cichlids</taxon>
        <taxon>Pseudocrenilabrinae</taxon>
        <taxon>Oreochromini</taxon>
        <taxon>Oreochromis</taxon>
    </lineage>
</organism>
<dbReference type="GeneTree" id="ENSGT00900000141362"/>
<evidence type="ECO:0000259" key="3">
    <source>
        <dbReference type="SMART" id="SM00199"/>
    </source>
</evidence>
<name>A0A669DKQ9_ORENI</name>
<evidence type="ECO:0000256" key="2">
    <source>
        <dbReference type="SAM" id="SignalP"/>
    </source>
</evidence>
<dbReference type="CDD" id="cd00169">
    <property type="entry name" value="Chemokine"/>
    <property type="match status" value="1"/>
</dbReference>
<dbReference type="GO" id="GO:0005615">
    <property type="term" value="C:extracellular space"/>
    <property type="evidence" value="ECO:0007669"/>
    <property type="project" value="UniProtKB-KW"/>
</dbReference>
<dbReference type="Gene3D" id="2.40.50.40">
    <property type="match status" value="1"/>
</dbReference>
<reference evidence="4" key="3">
    <citation type="submission" date="2025-09" db="UniProtKB">
        <authorList>
            <consortium name="Ensembl"/>
        </authorList>
    </citation>
    <scope>IDENTIFICATION</scope>
</reference>
<reference evidence="5" key="1">
    <citation type="submission" date="2012-01" db="EMBL/GenBank/DDBJ databases">
        <title>The Genome Sequence of Oreochromis niloticus (Nile Tilapia).</title>
        <authorList>
            <consortium name="Broad Institute Genome Assembly Team"/>
            <consortium name="Broad Institute Sequencing Platform"/>
            <person name="Di Palma F."/>
            <person name="Johnson J."/>
            <person name="Lander E.S."/>
            <person name="Lindblad-Toh K."/>
        </authorList>
    </citation>
    <scope>NUCLEOTIDE SEQUENCE [LARGE SCALE GENOMIC DNA]</scope>
</reference>